<dbReference type="InterPro" id="IPR036397">
    <property type="entry name" value="RNaseH_sf"/>
</dbReference>
<dbReference type="PROSITE" id="PS50994">
    <property type="entry name" value="INTEGRASE"/>
    <property type="match status" value="1"/>
</dbReference>
<dbReference type="KEGG" id="pami:JCM7686_2291"/>
<proteinExistence type="predicted"/>
<dbReference type="STRING" id="1367847.JCM7686_2291"/>
<evidence type="ECO:0000256" key="1">
    <source>
        <dbReference type="SAM" id="MobiDB-lite"/>
    </source>
</evidence>
<accession>S5YVT9</accession>
<gene>
    <name evidence="3" type="ORF">JCM7686_2291</name>
</gene>
<evidence type="ECO:0000313" key="3">
    <source>
        <dbReference type="EMBL" id="AGT09361.1"/>
    </source>
</evidence>
<keyword evidence="4" id="KW-1185">Reference proteome</keyword>
<reference evidence="3 4" key="1">
    <citation type="journal article" date="2014" name="BMC Genomics">
        <title>Architecture and functions of a multipartite genome of the methylotrophic bacterium Paracoccus aminophilus JCM 7686, containing primary and secondary chromids.</title>
        <authorList>
            <person name="Dziewit L."/>
            <person name="Czarnecki J."/>
            <person name="Wibberg D."/>
            <person name="Radlinska M."/>
            <person name="Mrozek P."/>
            <person name="Szymczak M."/>
            <person name="Schluter A."/>
            <person name="Puhler A."/>
            <person name="Bartosik D."/>
        </authorList>
    </citation>
    <scope>NUCLEOTIDE SEQUENCE [LARGE SCALE GENOMIC DNA]</scope>
    <source>
        <strain evidence="3">JCM 7686</strain>
    </source>
</reference>
<evidence type="ECO:0000313" key="4">
    <source>
        <dbReference type="Proteomes" id="UP000015480"/>
    </source>
</evidence>
<feature type="region of interest" description="Disordered" evidence="1">
    <location>
        <begin position="669"/>
        <end position="729"/>
    </location>
</feature>
<organism evidence="3 4">
    <name type="scientific">Paracoccus aminophilus JCM 7686</name>
    <dbReference type="NCBI Taxonomy" id="1367847"/>
    <lineage>
        <taxon>Bacteria</taxon>
        <taxon>Pseudomonadati</taxon>
        <taxon>Pseudomonadota</taxon>
        <taxon>Alphaproteobacteria</taxon>
        <taxon>Rhodobacterales</taxon>
        <taxon>Paracoccaceae</taxon>
        <taxon>Paracoccus</taxon>
    </lineage>
</organism>
<dbReference type="eggNOG" id="COG2801">
    <property type="taxonomic scope" value="Bacteria"/>
</dbReference>
<dbReference type="AlphaFoldDB" id="S5YVT9"/>
<dbReference type="EMBL" id="CP006650">
    <property type="protein sequence ID" value="AGT09361.1"/>
    <property type="molecule type" value="Genomic_DNA"/>
</dbReference>
<dbReference type="HOGENOM" id="CLU_018861_0_0_5"/>
<dbReference type="PATRIC" id="fig|1367847.3.peg.2286"/>
<feature type="compositionally biased region" description="Acidic residues" evidence="1">
    <location>
        <begin position="719"/>
        <end position="729"/>
    </location>
</feature>
<dbReference type="InterPro" id="IPR012337">
    <property type="entry name" value="RNaseH-like_sf"/>
</dbReference>
<evidence type="ECO:0000259" key="2">
    <source>
        <dbReference type="PROSITE" id="PS50994"/>
    </source>
</evidence>
<dbReference type="SUPFAM" id="SSF53098">
    <property type="entry name" value="Ribonuclease H-like"/>
    <property type="match status" value="1"/>
</dbReference>
<dbReference type="InterPro" id="IPR001584">
    <property type="entry name" value="Integrase_cat-core"/>
</dbReference>
<feature type="compositionally biased region" description="Polar residues" evidence="1">
    <location>
        <begin position="696"/>
        <end position="710"/>
    </location>
</feature>
<sequence>MFERMPMPRATHHLLECEAELIFNGRCGTVFEVRPEASLIAWKEFFDLETGEVHAARSSALTHEDAARADREGRLAVTRRPGSANAVGRPSRFDRSPEEIRRMEWRKSYVLASDALVSSGAMRPSRTEFERCADEILAAGETRDLHTQMQKNGYAAKRGGASVEWVRLKASPKSAAIIRRWYLAWKRGGDDALFDNLRASGRRGTRMLDEERAFMWSVIEMRLDLERPSISSIVDSVQTAFDVHNQGVVPGTGDDRILEVPGYDAIWSAINEIAPLDHAIRTRGLKIAYRDMHGVGIGIETTRALERVEIDEYTMDLMVLFRKTGILELLSDDIVRALGLDGSAKRVVLSAAIDVHTRCIVGIKLGKEASARLMRDTVEMIYTEKTPITDGIAEMDWPMYGRPGLIAMDRGAAYVADETYDLLAAAGITNFGAPAGKPWLRGFIERLFRTIHSKLLQRFSGRTFSDVVQRGENNHIDRASVTLEDLLGFLTRWIVDIYHLEPHRGLNGMSPYEAWMEATANLRPAEMSRREMRHVFGIKDKRKYQKSGFRVFHLDYMSDELHALNLREAEIAWWPGDISAIEVKVGPDRWLTVPVTDPKWIGKTHIDHTAWLMSRRERNREHEAIANRAKYALDVESYRRKQLSNLLPTIMTAHELRLEEERHRRYLDTASRRMNSAEPRDLFADEVETEIPPQGEISSTPPVSQPNADNSAPRHPEVPGDDDTDDLMD</sequence>
<dbReference type="GO" id="GO:0015074">
    <property type="term" value="P:DNA integration"/>
    <property type="evidence" value="ECO:0007669"/>
    <property type="project" value="InterPro"/>
</dbReference>
<feature type="domain" description="Integrase catalytic" evidence="2">
    <location>
        <begin position="322"/>
        <end position="519"/>
    </location>
</feature>
<dbReference type="Gene3D" id="3.30.420.10">
    <property type="entry name" value="Ribonuclease H-like superfamily/Ribonuclease H"/>
    <property type="match status" value="1"/>
</dbReference>
<protein>
    <submittedName>
        <fullName evidence="3">Transposase</fullName>
    </submittedName>
</protein>
<dbReference type="Proteomes" id="UP000015480">
    <property type="component" value="Chromosome"/>
</dbReference>
<dbReference type="GO" id="GO:0003676">
    <property type="term" value="F:nucleic acid binding"/>
    <property type="evidence" value="ECO:0007669"/>
    <property type="project" value="InterPro"/>
</dbReference>
<name>S5YVT9_PARAH</name>